<dbReference type="KEGG" id="srq:SR187_3050"/>
<proteinExistence type="predicted"/>
<evidence type="ECO:0000313" key="2">
    <source>
        <dbReference type="Proteomes" id="UP000269331"/>
    </source>
</evidence>
<name>A0A2Z5TLF9_9STRE</name>
<sequence>MRASSIFFIDLTYFFSKKKDKYKVVIWKREKFLYFSLPKS</sequence>
<dbReference type="EMBL" id="AP018400">
    <property type="protein sequence ID" value="BBA92219.1"/>
    <property type="molecule type" value="Genomic_DNA"/>
</dbReference>
<evidence type="ECO:0000313" key="1">
    <source>
        <dbReference type="EMBL" id="BBA92219.1"/>
    </source>
</evidence>
<dbReference type="AlphaFoldDB" id="A0A2Z5TLF9"/>
<organism evidence="1 2">
    <name type="scientific">Streptococcus ruminantium</name>
    <dbReference type="NCBI Taxonomy" id="1917441"/>
    <lineage>
        <taxon>Bacteria</taxon>
        <taxon>Bacillati</taxon>
        <taxon>Bacillota</taxon>
        <taxon>Bacilli</taxon>
        <taxon>Lactobacillales</taxon>
        <taxon>Streptococcaceae</taxon>
        <taxon>Streptococcus</taxon>
    </lineage>
</organism>
<accession>A0A2Z5TLF9</accession>
<dbReference type="Proteomes" id="UP000269331">
    <property type="component" value="Chromosome"/>
</dbReference>
<gene>
    <name evidence="1" type="ORF">SR187_3050</name>
</gene>
<protein>
    <submittedName>
        <fullName evidence="1">Uncharacterized protein</fullName>
    </submittedName>
</protein>
<reference evidence="1 2" key="1">
    <citation type="journal article" date="2018" name="Genome Biol. Evol.">
        <title>Complete Genome Sequence of Streptococcus ruminantium sp. nov. GUT-187T (=DSM 104980T =JCM 31869T), the Type Strain of S. ruminantium, and Comparison with Genome Sequences of Streptococcus suis Strains.</title>
        <authorList>
            <person name="Tohya M."/>
            <person name="Sekizaki T."/>
            <person name="Miyoshi-Akiyama T."/>
        </authorList>
    </citation>
    <scope>NUCLEOTIDE SEQUENCE [LARGE SCALE GENOMIC DNA]</scope>
    <source>
        <strain evidence="1 2">GUT187T</strain>
    </source>
</reference>